<dbReference type="SUPFAM" id="SSF52540">
    <property type="entry name" value="P-loop containing nucleoside triphosphate hydrolases"/>
    <property type="match status" value="1"/>
</dbReference>
<feature type="domain" description="CobQ/CobB/MinD/ParA nucleotide binding" evidence="2">
    <location>
        <begin position="5"/>
        <end position="39"/>
    </location>
</feature>
<feature type="non-terminal residue" evidence="3">
    <location>
        <position position="39"/>
    </location>
</feature>
<dbReference type="PANTHER" id="PTHR21343">
    <property type="entry name" value="DETHIOBIOTIN SYNTHETASE"/>
    <property type="match status" value="1"/>
</dbReference>
<sequence>MCNAIAVLGTASDVGKSIVATALCRIFRDAGIDVAPFKA</sequence>
<organism evidence="3 4">
    <name type="scientific">Chlorobium phaeovibrioides</name>
    <dbReference type="NCBI Taxonomy" id="1094"/>
    <lineage>
        <taxon>Bacteria</taxon>
        <taxon>Pseudomonadati</taxon>
        <taxon>Chlorobiota</taxon>
        <taxon>Chlorobiia</taxon>
        <taxon>Chlorobiales</taxon>
        <taxon>Chlorobiaceae</taxon>
        <taxon>Chlorobium/Pelodictyon group</taxon>
        <taxon>Chlorobium</taxon>
    </lineage>
</organism>
<keyword evidence="4" id="KW-1185">Reference proteome</keyword>
<protein>
    <recommendedName>
        <fullName evidence="2">CobQ/CobB/MinD/ParA nucleotide binding domain-containing protein</fullName>
    </recommendedName>
</protein>
<reference evidence="3 4" key="1">
    <citation type="submission" date="2019-11" db="EMBL/GenBank/DDBJ databases">
        <title>Green- and brown-colored morphotypes of Chlorobia in the stratified aquatic ecosystems of Kandalaksha Gulf (White Sea): A model for study of the accessory genome evolution.</title>
        <authorList>
            <person name="Grouzdev D.S."/>
        </authorList>
    </citation>
    <scope>NUCLEOTIDE SEQUENCE [LARGE SCALE GENOMIC DNA]</scope>
    <source>
        <strain evidence="3 4">ZM</strain>
    </source>
</reference>
<comment type="caution">
    <text evidence="3">The sequence shown here is derived from an EMBL/GenBank/DDBJ whole genome shotgun (WGS) entry which is preliminary data.</text>
</comment>
<dbReference type="Gene3D" id="3.40.50.300">
    <property type="entry name" value="P-loop containing nucleotide triphosphate hydrolases"/>
    <property type="match status" value="1"/>
</dbReference>
<dbReference type="Pfam" id="PF01656">
    <property type="entry name" value="CbiA"/>
    <property type="match status" value="1"/>
</dbReference>
<dbReference type="PANTHER" id="PTHR21343:SF1">
    <property type="entry name" value="COBYRIC ACID SYNTHASE"/>
    <property type="match status" value="1"/>
</dbReference>
<proteinExistence type="predicted"/>
<dbReference type="RefSeq" id="WP_160460432.1">
    <property type="nucleotide sequence ID" value="NZ_WUBZ01000118.1"/>
</dbReference>
<evidence type="ECO:0000256" key="1">
    <source>
        <dbReference type="ARBA" id="ARBA00022962"/>
    </source>
</evidence>
<dbReference type="Proteomes" id="UP000489351">
    <property type="component" value="Unassembled WGS sequence"/>
</dbReference>
<dbReference type="EMBL" id="WUBZ01000118">
    <property type="protein sequence ID" value="MWV55332.1"/>
    <property type="molecule type" value="Genomic_DNA"/>
</dbReference>
<keyword evidence="1" id="KW-0315">Glutamine amidotransferase</keyword>
<gene>
    <name evidence="3" type="ORF">GJ685_09785</name>
</gene>
<dbReference type="InterPro" id="IPR027417">
    <property type="entry name" value="P-loop_NTPase"/>
</dbReference>
<evidence type="ECO:0000313" key="3">
    <source>
        <dbReference type="EMBL" id="MWV55332.1"/>
    </source>
</evidence>
<evidence type="ECO:0000259" key="2">
    <source>
        <dbReference type="Pfam" id="PF01656"/>
    </source>
</evidence>
<dbReference type="InterPro" id="IPR002586">
    <property type="entry name" value="CobQ/CobB/MinD/ParA_Nub-bd_dom"/>
</dbReference>
<name>A0ABW9US09_CHLPH</name>
<accession>A0ABW9US09</accession>
<evidence type="ECO:0000313" key="4">
    <source>
        <dbReference type="Proteomes" id="UP000489351"/>
    </source>
</evidence>